<proteinExistence type="predicted"/>
<sequence length="201" mass="23662">MYEIFFFVNPIGINCYESEQAIINAIDDSKKKVDYHFIPMANMTTIRNDIKARKLPTCDLDLFNRISRNTFNAIKNYHTVKLMKGNKLARKFLLKLQSEINDNHRQYSKQLIDQILNELNVNKESFDKTRQMKYTLFSMNKDLQLAKQFKVETTPTTFIYNYDEVDNNFIIEGKVNEEEVSVALNTPAREKKYGTNNLHLI</sequence>
<dbReference type="AlphaFoldDB" id="I7KGZ8"/>
<comment type="caution">
    <text evidence="1">The sequence shown here is derived from an EMBL/GenBank/DDBJ whole genome shotgun (WGS) entry which is preliminary data.</text>
</comment>
<keyword evidence="1" id="KW-0413">Isomerase</keyword>
<dbReference type="EMBL" id="CAKE01000007">
    <property type="protein sequence ID" value="CCI81700.1"/>
    <property type="molecule type" value="Genomic_DNA"/>
</dbReference>
<gene>
    <name evidence="1" type="ORF">BN55_09870</name>
</gene>
<evidence type="ECO:0000313" key="2">
    <source>
        <dbReference type="Proteomes" id="UP000009320"/>
    </source>
</evidence>
<dbReference type="GO" id="GO:0016853">
    <property type="term" value="F:isomerase activity"/>
    <property type="evidence" value="ECO:0007669"/>
    <property type="project" value="UniProtKB-KW"/>
</dbReference>
<dbReference type="Proteomes" id="UP000009320">
    <property type="component" value="Unassembled WGS sequence"/>
</dbReference>
<dbReference type="GeneID" id="82846939"/>
<reference evidence="1 2" key="1">
    <citation type="submission" date="2012-06" db="EMBL/GenBank/DDBJ databases">
        <title>Draft Genome Sequence of Lactobacillus hominis Strain CRBIP 24.179T, isolated from human intestine.</title>
        <authorList>
            <person name="Cousin S."/>
            <person name="Ma L."/>
            <person name="Bizet C."/>
            <person name="Loux V."/>
            <person name="Bouchier C."/>
            <person name="Clermont D."/>
            <person name="Creno S."/>
        </authorList>
    </citation>
    <scope>NUCLEOTIDE SEQUENCE [LARGE SCALE GENOMIC DNA]</scope>
    <source>
        <strain evidence="2">CRBIP 24.179T</strain>
    </source>
</reference>
<dbReference type="STRING" id="1423758.FC41_GL000744"/>
<accession>I7KGZ8</accession>
<dbReference type="SUPFAM" id="SSF52833">
    <property type="entry name" value="Thioredoxin-like"/>
    <property type="match status" value="1"/>
</dbReference>
<dbReference type="OrthoDB" id="2156137at2"/>
<keyword evidence="2" id="KW-1185">Reference proteome</keyword>
<dbReference type="eggNOG" id="COG2761">
    <property type="taxonomic scope" value="Bacteria"/>
</dbReference>
<dbReference type="Pfam" id="PF13743">
    <property type="entry name" value="Thioredoxin_5"/>
    <property type="match status" value="1"/>
</dbReference>
<protein>
    <submittedName>
        <fullName evidence="1">Dithiol-disulfide isomerase</fullName>
    </submittedName>
</protein>
<evidence type="ECO:0000313" key="1">
    <source>
        <dbReference type="EMBL" id="CCI81700.1"/>
    </source>
</evidence>
<name>I7KGZ8_9LACO</name>
<dbReference type="InterPro" id="IPR036249">
    <property type="entry name" value="Thioredoxin-like_sf"/>
</dbReference>
<dbReference type="Gene3D" id="3.40.30.10">
    <property type="entry name" value="Glutaredoxin"/>
    <property type="match status" value="1"/>
</dbReference>
<organism evidence="1 2">
    <name type="scientific">Lactobacillus hominis DSM 23910 = CRBIP 24.179</name>
    <dbReference type="NCBI Taxonomy" id="1423758"/>
    <lineage>
        <taxon>Bacteria</taxon>
        <taxon>Bacillati</taxon>
        <taxon>Bacillota</taxon>
        <taxon>Bacilli</taxon>
        <taxon>Lactobacillales</taxon>
        <taxon>Lactobacillaceae</taxon>
        <taxon>Lactobacillus</taxon>
    </lineage>
</organism>
<dbReference type="RefSeq" id="WP_008470557.1">
    <property type="nucleotide sequence ID" value="NZ_AYZP01000017.1"/>
</dbReference>